<protein>
    <submittedName>
        <fullName evidence="1">Uncharacterized protein</fullName>
    </submittedName>
</protein>
<sequence>MSCPNCGDYACTSAIPRIVQSATDPGVRSPQMPKDGLCQRGSARTPTVMIDPLTGDGAQRCCRPRHLSARVPTGHILKVPYKLKLPDLTEYNPFLSSMRVLVNTRSSCMPTEVFQIAFRALP</sequence>
<accession>A0AAV7W670</accession>
<keyword evidence="2" id="KW-1185">Reference proteome</keyword>
<organism evidence="1 2">
    <name type="scientific">Pleurodeles waltl</name>
    <name type="common">Iberian ribbed newt</name>
    <dbReference type="NCBI Taxonomy" id="8319"/>
    <lineage>
        <taxon>Eukaryota</taxon>
        <taxon>Metazoa</taxon>
        <taxon>Chordata</taxon>
        <taxon>Craniata</taxon>
        <taxon>Vertebrata</taxon>
        <taxon>Euteleostomi</taxon>
        <taxon>Amphibia</taxon>
        <taxon>Batrachia</taxon>
        <taxon>Caudata</taxon>
        <taxon>Salamandroidea</taxon>
        <taxon>Salamandridae</taxon>
        <taxon>Pleurodelinae</taxon>
        <taxon>Pleurodeles</taxon>
    </lineage>
</organism>
<dbReference type="Proteomes" id="UP001066276">
    <property type="component" value="Chromosome 1_2"/>
</dbReference>
<evidence type="ECO:0000313" key="1">
    <source>
        <dbReference type="EMBL" id="KAJ1207624.1"/>
    </source>
</evidence>
<evidence type="ECO:0000313" key="2">
    <source>
        <dbReference type="Proteomes" id="UP001066276"/>
    </source>
</evidence>
<comment type="caution">
    <text evidence="1">The sequence shown here is derived from an EMBL/GenBank/DDBJ whole genome shotgun (WGS) entry which is preliminary data.</text>
</comment>
<dbReference type="EMBL" id="JANPWB010000002">
    <property type="protein sequence ID" value="KAJ1207624.1"/>
    <property type="molecule type" value="Genomic_DNA"/>
</dbReference>
<proteinExistence type="predicted"/>
<dbReference type="AlphaFoldDB" id="A0AAV7W670"/>
<name>A0AAV7W670_PLEWA</name>
<reference evidence="1" key="1">
    <citation type="journal article" date="2022" name="bioRxiv">
        <title>Sequencing and chromosome-scale assembly of the giantPleurodeles waltlgenome.</title>
        <authorList>
            <person name="Brown T."/>
            <person name="Elewa A."/>
            <person name="Iarovenko S."/>
            <person name="Subramanian E."/>
            <person name="Araus A.J."/>
            <person name="Petzold A."/>
            <person name="Susuki M."/>
            <person name="Suzuki K.-i.T."/>
            <person name="Hayashi T."/>
            <person name="Toyoda A."/>
            <person name="Oliveira C."/>
            <person name="Osipova E."/>
            <person name="Leigh N.D."/>
            <person name="Simon A."/>
            <person name="Yun M.H."/>
        </authorList>
    </citation>
    <scope>NUCLEOTIDE SEQUENCE</scope>
    <source>
        <strain evidence="1">20211129_DDA</strain>
        <tissue evidence="1">Liver</tissue>
    </source>
</reference>
<gene>
    <name evidence="1" type="ORF">NDU88_003014</name>
</gene>